<dbReference type="Gene3D" id="3.30.2320.60">
    <property type="entry name" value="FhaA, phosphopeptide-binding domain (DUF3662)"/>
    <property type="match status" value="1"/>
</dbReference>
<evidence type="ECO:0000256" key="2">
    <source>
        <dbReference type="SAM" id="MobiDB-lite"/>
    </source>
</evidence>
<feature type="compositionally biased region" description="Pro residues" evidence="2">
    <location>
        <begin position="156"/>
        <end position="167"/>
    </location>
</feature>
<evidence type="ECO:0000259" key="3">
    <source>
        <dbReference type="PROSITE" id="PS50006"/>
    </source>
</evidence>
<reference evidence="5" key="1">
    <citation type="journal article" date="2019" name="Int. J. Syst. Evol. Microbiol.">
        <title>The Global Catalogue of Microorganisms (GCM) 10K type strain sequencing project: providing services to taxonomists for standard genome sequencing and annotation.</title>
        <authorList>
            <consortium name="The Broad Institute Genomics Platform"/>
            <consortium name="The Broad Institute Genome Sequencing Center for Infectious Disease"/>
            <person name="Wu L."/>
            <person name="Ma J."/>
        </authorList>
    </citation>
    <scope>NUCLEOTIDE SEQUENCE [LARGE SCALE GENOMIC DNA]</scope>
    <source>
        <strain evidence="5">JCM 19015</strain>
    </source>
</reference>
<name>A0ABP8ZD09_9MICO</name>
<dbReference type="CDD" id="cd00060">
    <property type="entry name" value="FHA"/>
    <property type="match status" value="1"/>
</dbReference>
<dbReference type="PROSITE" id="PS50006">
    <property type="entry name" value="FHA_DOMAIN"/>
    <property type="match status" value="1"/>
</dbReference>
<keyword evidence="1" id="KW-0597">Phosphoprotein</keyword>
<dbReference type="Pfam" id="PF00498">
    <property type="entry name" value="FHA"/>
    <property type="match status" value="1"/>
</dbReference>
<evidence type="ECO:0000313" key="5">
    <source>
        <dbReference type="Proteomes" id="UP001500121"/>
    </source>
</evidence>
<comment type="caution">
    <text evidence="4">The sequence shown here is derived from an EMBL/GenBank/DDBJ whole genome shotgun (WGS) entry which is preliminary data.</text>
</comment>
<sequence length="300" mass="31378">MGWLWLGLALGLLVGAGAVALVLRAVGGITGSGLRSAGRLVVDGLTPGRRREGVDAQRALARRLQRVSQRTASGRRVAAEALTVHVSPEDHDAIGAALGIDVAERDLAEYYRDLTGRGGWIVGADPQVRIERDISLRPRQVFVRSTTRAPVTAEPPRAPTRPAPVRPPAAERPDEAVTDVLPRAMLADADASTTAVYPATGLLGDLVVVHGTDVRAVTPAEGVLRIGRGRHNDLVLDRPGVGRDHLVIEARADGWWAVPGTSPGGTLLDGAPLEAPAPIAGGASVELGRGVRLRLTVDPA</sequence>
<organism evidence="4 5">
    <name type="scientific">Amnibacterium soli</name>
    <dbReference type="NCBI Taxonomy" id="1282736"/>
    <lineage>
        <taxon>Bacteria</taxon>
        <taxon>Bacillati</taxon>
        <taxon>Actinomycetota</taxon>
        <taxon>Actinomycetes</taxon>
        <taxon>Micrococcales</taxon>
        <taxon>Microbacteriaceae</taxon>
        <taxon>Amnibacterium</taxon>
    </lineage>
</organism>
<feature type="region of interest" description="Disordered" evidence="2">
    <location>
        <begin position="146"/>
        <end position="174"/>
    </location>
</feature>
<evidence type="ECO:0000313" key="4">
    <source>
        <dbReference type="EMBL" id="GAA4753014.1"/>
    </source>
</evidence>
<dbReference type="RefSeq" id="WP_345481849.1">
    <property type="nucleotide sequence ID" value="NZ_BAABLP010000006.1"/>
</dbReference>
<dbReference type="Gene3D" id="2.60.200.20">
    <property type="match status" value="1"/>
</dbReference>
<dbReference type="InterPro" id="IPR008984">
    <property type="entry name" value="SMAD_FHA_dom_sf"/>
</dbReference>
<protein>
    <recommendedName>
        <fullName evidence="3">FHA domain-containing protein</fullName>
    </recommendedName>
</protein>
<dbReference type="SUPFAM" id="SSF49879">
    <property type="entry name" value="SMAD/FHA domain"/>
    <property type="match status" value="1"/>
</dbReference>
<dbReference type="InterPro" id="IPR000253">
    <property type="entry name" value="FHA_dom"/>
</dbReference>
<proteinExistence type="predicted"/>
<keyword evidence="5" id="KW-1185">Reference proteome</keyword>
<dbReference type="Proteomes" id="UP001500121">
    <property type="component" value="Unassembled WGS sequence"/>
</dbReference>
<dbReference type="Pfam" id="PF12401">
    <property type="entry name" value="FhaA_N"/>
    <property type="match status" value="1"/>
</dbReference>
<dbReference type="SMART" id="SM00240">
    <property type="entry name" value="FHA"/>
    <property type="match status" value="1"/>
</dbReference>
<feature type="domain" description="FHA" evidence="3">
    <location>
        <begin position="224"/>
        <end position="273"/>
    </location>
</feature>
<evidence type="ECO:0000256" key="1">
    <source>
        <dbReference type="ARBA" id="ARBA00022553"/>
    </source>
</evidence>
<accession>A0ABP8ZD09</accession>
<dbReference type="EMBL" id="BAABLP010000006">
    <property type="protein sequence ID" value="GAA4753014.1"/>
    <property type="molecule type" value="Genomic_DNA"/>
</dbReference>
<dbReference type="InterPro" id="IPR022128">
    <property type="entry name" value="FhaA_N"/>
</dbReference>
<dbReference type="InterPro" id="IPR042287">
    <property type="entry name" value="FhaA_N_sf"/>
</dbReference>
<gene>
    <name evidence="4" type="ORF">GCM10025783_27360</name>
</gene>